<evidence type="ECO:0000313" key="1">
    <source>
        <dbReference type="EMBL" id="KAK9319296.1"/>
    </source>
</evidence>
<accession>A0ACC3TEU2</accession>
<reference evidence="2" key="1">
    <citation type="journal article" date="2024" name="Front. Bioeng. Biotechnol.">
        <title>Genome-scale model development and genomic sequencing of the oleaginous clade Lipomyces.</title>
        <authorList>
            <person name="Czajka J.J."/>
            <person name="Han Y."/>
            <person name="Kim J."/>
            <person name="Mondo S.J."/>
            <person name="Hofstad B.A."/>
            <person name="Robles A."/>
            <person name="Haridas S."/>
            <person name="Riley R."/>
            <person name="LaButti K."/>
            <person name="Pangilinan J."/>
            <person name="Andreopoulos W."/>
            <person name="Lipzen A."/>
            <person name="Yan J."/>
            <person name="Wang M."/>
            <person name="Ng V."/>
            <person name="Grigoriev I.V."/>
            <person name="Spatafora J.W."/>
            <person name="Magnuson J.K."/>
            <person name="Baker S.E."/>
            <person name="Pomraning K.R."/>
        </authorList>
    </citation>
    <scope>NUCLEOTIDE SEQUENCE [LARGE SCALE GENOMIC DNA]</scope>
    <source>
        <strain evidence="2">CBS 10300</strain>
    </source>
</reference>
<protein>
    <submittedName>
        <fullName evidence="1">Short-chain dehydrogenase</fullName>
    </submittedName>
</protein>
<comment type="caution">
    <text evidence="1">The sequence shown here is derived from an EMBL/GenBank/DDBJ whole genome shotgun (WGS) entry which is preliminary data.</text>
</comment>
<sequence length="306" mass="33243">MTSARPDPLSTRLQHTYPMAAPRKSVLITGCSAGGIGAALAEVFHEKGYYVFATVRNRSKISETLSSAANVTILTLDVLSSESIAAAVESVKRETGSRLDVLVNNSGGGSFVPALDAPVEEGKKLFDLNFWAPLAMLQAFAPLLIKAKGRIVNNSSANAYIPMPLMSMYNSSKAALAMASETWRHELQPLGVRTITLVTCAVKTNFFNDYHGAELPETSNYTEIRDFIRNLTDGRLQANAISSRHYAVKVVREVEKGTVGTVWAGTDAFFIRLALWLSPQSVIDRIVESVVPFSSEMAKAAQKKKV</sequence>
<proteinExistence type="predicted"/>
<evidence type="ECO:0000313" key="2">
    <source>
        <dbReference type="Proteomes" id="UP001489719"/>
    </source>
</evidence>
<dbReference type="EMBL" id="MU970202">
    <property type="protein sequence ID" value="KAK9319296.1"/>
    <property type="molecule type" value="Genomic_DNA"/>
</dbReference>
<gene>
    <name evidence="1" type="ORF">V1517DRAFT_333060</name>
</gene>
<dbReference type="Proteomes" id="UP001489719">
    <property type="component" value="Unassembled WGS sequence"/>
</dbReference>
<organism evidence="1 2">
    <name type="scientific">Lipomyces orientalis</name>
    <dbReference type="NCBI Taxonomy" id="1233043"/>
    <lineage>
        <taxon>Eukaryota</taxon>
        <taxon>Fungi</taxon>
        <taxon>Dikarya</taxon>
        <taxon>Ascomycota</taxon>
        <taxon>Saccharomycotina</taxon>
        <taxon>Lipomycetes</taxon>
        <taxon>Lipomycetales</taxon>
        <taxon>Lipomycetaceae</taxon>
        <taxon>Lipomyces</taxon>
    </lineage>
</organism>
<keyword evidence="2" id="KW-1185">Reference proteome</keyword>
<name>A0ACC3TEU2_9ASCO</name>